<dbReference type="GO" id="GO:0006412">
    <property type="term" value="P:translation"/>
    <property type="evidence" value="ECO:0007669"/>
    <property type="project" value="InterPro"/>
</dbReference>
<feature type="region of interest" description="Disordered" evidence="8">
    <location>
        <begin position="507"/>
        <end position="530"/>
    </location>
</feature>
<dbReference type="AlphaFoldDB" id="A0A9W7GQH5"/>
<feature type="compositionally biased region" description="Acidic residues" evidence="8">
    <location>
        <begin position="507"/>
        <end position="521"/>
    </location>
</feature>
<comment type="subcellular location">
    <subcellularLocation>
        <location evidence="1">Mitochondrion</location>
    </subcellularLocation>
</comment>
<sequence>MEELDRTTNEEIIIEEQNDTSTDLNETINEYASNEWGVDSISQVLEDQISEMDDVKRRRREVIQRNSLQFGESSIDGVEQDDDDEWNEEDEEDEDDDEDYDVYQPTSNPSFPLTFPFPPSLASATWRHSTLHDPSPYHTSTLSHLSSLLRLSGLTSNQLKFTFKRLRSSTLSEIRFRTMSDLLGPQPSLGGTGRRQELYGTMETLAYAKKRYGRNTQVVRRVLEEVQILRPDFSPTSVLDFGSGLGPASSAAYRVWGCIESFLGVDRAKSAREGYGWMMERIDEEFGEQRMRGGEGGRKRAMFSVSPHYSKSRTSTQHSLVVSSYVLSTLPRSDQYRMVSDLWSLVEPGGLMVIVDKGTPEGFAGIIKVREQAFGREVWSDRRKRGMGRGGVMVEEGWGEDSDLIELPDGRWVKPYELEEVEGEGGGVEDEEERVEYVSEESFKGLKDCRVVAPCTHHGKCPVVEKFKKRGAVGVGYCSFVQKVKVEGKRDGEEKFSYLVMEKVQEEGEEEEVEELNDSEESGSVVSSDDGDAAAVGRVVLAPLKRRGHVVVDVCVPVGIEEGTGEEKAVIKRMVLGRKTYGKEVYRVARKSRWGGLFPDLEIEEEEEEGGMGGV</sequence>
<dbReference type="EMBL" id="BRYA01000383">
    <property type="protein sequence ID" value="GMI48258.1"/>
    <property type="molecule type" value="Genomic_DNA"/>
</dbReference>
<comment type="function">
    <text evidence="7">Mitochondrial ribosome (mitoribosome) assembly factor. Binds at the interface of the head and body domains of the mitochondrial small ribosomal subunit (mt-SSU), occluding the mRNA channel and preventing compaction of the head domain towards the body. Probable inactive methyltransferase: retains the characteristic folding and ability to bind S-adenosyl-L-methionine, but it probably lost its methyltransferase activity.</text>
</comment>
<dbReference type="Pfam" id="PF09243">
    <property type="entry name" value="Rsm22"/>
    <property type="match status" value="2"/>
</dbReference>
<evidence type="ECO:0000256" key="5">
    <source>
        <dbReference type="ARBA" id="ARBA00023014"/>
    </source>
</evidence>
<reference evidence="10" key="1">
    <citation type="journal article" date="2023" name="Commun. Biol.">
        <title>Genome analysis of Parmales, the sister group of diatoms, reveals the evolutionary specialization of diatoms from phago-mixotrophs to photoautotrophs.</title>
        <authorList>
            <person name="Ban H."/>
            <person name="Sato S."/>
            <person name="Yoshikawa S."/>
            <person name="Yamada K."/>
            <person name="Nakamura Y."/>
            <person name="Ichinomiya M."/>
            <person name="Sato N."/>
            <person name="Blanc-Mathieu R."/>
            <person name="Endo H."/>
            <person name="Kuwata A."/>
            <person name="Ogata H."/>
        </authorList>
    </citation>
    <scope>NUCLEOTIDE SEQUENCE [LARGE SCALE GENOMIC DNA]</scope>
</reference>
<dbReference type="GO" id="GO:0046872">
    <property type="term" value="F:metal ion binding"/>
    <property type="evidence" value="ECO:0007669"/>
    <property type="project" value="UniProtKB-KW"/>
</dbReference>
<evidence type="ECO:0000256" key="6">
    <source>
        <dbReference type="ARBA" id="ARBA00023128"/>
    </source>
</evidence>
<dbReference type="GO" id="GO:0005763">
    <property type="term" value="C:mitochondrial small ribosomal subunit"/>
    <property type="evidence" value="ECO:0007669"/>
    <property type="project" value="TreeGrafter"/>
</dbReference>
<comment type="caution">
    <text evidence="9">The sequence shown here is derived from an EMBL/GenBank/DDBJ whole genome shotgun (WGS) entry which is preliminary data.</text>
</comment>
<keyword evidence="6" id="KW-0496">Mitochondrion</keyword>
<feature type="region of interest" description="Disordered" evidence="8">
    <location>
        <begin position="1"/>
        <end position="24"/>
    </location>
</feature>
<feature type="region of interest" description="Disordered" evidence="8">
    <location>
        <begin position="68"/>
        <end position="107"/>
    </location>
</feature>
<dbReference type="PANTHER" id="PTHR13184:SF5">
    <property type="entry name" value="METHYLTRANSFERASE-LIKE PROTEIN 17, MITOCHONDRIAL"/>
    <property type="match status" value="1"/>
</dbReference>
<gene>
    <name evidence="9" type="ORF">TrCOL_g8978</name>
</gene>
<dbReference type="InterPro" id="IPR015324">
    <property type="entry name" value="Ribosomal_Rsm22-like"/>
</dbReference>
<evidence type="ECO:0000256" key="2">
    <source>
        <dbReference type="ARBA" id="ARBA00022723"/>
    </source>
</evidence>
<dbReference type="Proteomes" id="UP001165065">
    <property type="component" value="Unassembled WGS sequence"/>
</dbReference>
<feature type="compositionally biased region" description="Acidic residues" evidence="8">
    <location>
        <begin position="78"/>
        <end position="101"/>
    </location>
</feature>
<dbReference type="GO" id="GO:0051536">
    <property type="term" value="F:iron-sulfur cluster binding"/>
    <property type="evidence" value="ECO:0007669"/>
    <property type="project" value="UniProtKB-KW"/>
</dbReference>
<dbReference type="GO" id="GO:0003735">
    <property type="term" value="F:structural constituent of ribosome"/>
    <property type="evidence" value="ECO:0007669"/>
    <property type="project" value="TreeGrafter"/>
</dbReference>
<name>A0A9W7GQH5_9STRA</name>
<keyword evidence="10" id="KW-1185">Reference proteome</keyword>
<evidence type="ECO:0000256" key="8">
    <source>
        <dbReference type="SAM" id="MobiDB-lite"/>
    </source>
</evidence>
<keyword evidence="5" id="KW-0411">Iron-sulfur</keyword>
<evidence type="ECO:0000313" key="9">
    <source>
        <dbReference type="EMBL" id="GMI48258.1"/>
    </source>
</evidence>
<keyword evidence="3" id="KW-0809">Transit peptide</keyword>
<evidence type="ECO:0000256" key="3">
    <source>
        <dbReference type="ARBA" id="ARBA00022946"/>
    </source>
</evidence>
<evidence type="ECO:0000256" key="4">
    <source>
        <dbReference type="ARBA" id="ARBA00023004"/>
    </source>
</evidence>
<accession>A0A9W7GQH5</accession>
<keyword evidence="2" id="KW-0479">Metal-binding</keyword>
<evidence type="ECO:0000256" key="7">
    <source>
        <dbReference type="ARBA" id="ARBA00045681"/>
    </source>
</evidence>
<evidence type="ECO:0008006" key="11">
    <source>
        <dbReference type="Google" id="ProtNLM"/>
    </source>
</evidence>
<dbReference type="InterPro" id="IPR029063">
    <property type="entry name" value="SAM-dependent_MTases_sf"/>
</dbReference>
<dbReference type="Gene3D" id="3.40.50.150">
    <property type="entry name" value="Vaccinia Virus protein VP39"/>
    <property type="match status" value="1"/>
</dbReference>
<proteinExistence type="predicted"/>
<dbReference type="GO" id="GO:0008168">
    <property type="term" value="F:methyltransferase activity"/>
    <property type="evidence" value="ECO:0007669"/>
    <property type="project" value="InterPro"/>
</dbReference>
<dbReference type="SUPFAM" id="SSF53335">
    <property type="entry name" value="S-adenosyl-L-methionine-dependent methyltransferases"/>
    <property type="match status" value="1"/>
</dbReference>
<keyword evidence="4" id="KW-0408">Iron</keyword>
<evidence type="ECO:0000313" key="10">
    <source>
        <dbReference type="Proteomes" id="UP001165065"/>
    </source>
</evidence>
<dbReference type="OrthoDB" id="421327at2759"/>
<evidence type="ECO:0000256" key="1">
    <source>
        <dbReference type="ARBA" id="ARBA00004173"/>
    </source>
</evidence>
<protein>
    <recommendedName>
        <fullName evidence="11">Methyltransferase domain-containing protein</fullName>
    </recommendedName>
</protein>
<dbReference type="InterPro" id="IPR052571">
    <property type="entry name" value="Mt_RNA_Methyltransferase"/>
</dbReference>
<organism evidence="9 10">
    <name type="scientific">Triparma columacea</name>
    <dbReference type="NCBI Taxonomy" id="722753"/>
    <lineage>
        <taxon>Eukaryota</taxon>
        <taxon>Sar</taxon>
        <taxon>Stramenopiles</taxon>
        <taxon>Ochrophyta</taxon>
        <taxon>Bolidophyceae</taxon>
        <taxon>Parmales</taxon>
        <taxon>Triparmaceae</taxon>
        <taxon>Triparma</taxon>
    </lineage>
</organism>
<dbReference type="PANTHER" id="PTHR13184">
    <property type="entry name" value="37S RIBOSOMAL PROTEIN S22"/>
    <property type="match status" value="1"/>
</dbReference>